<dbReference type="FunFam" id="3.40.50.2300:FF:000018">
    <property type="entry name" value="DNA-binding transcriptional regulator NtrC"/>
    <property type="match status" value="1"/>
</dbReference>
<reference evidence="11" key="1">
    <citation type="journal article" date="2020" name="mSystems">
        <title>Genome- and Community-Level Interaction Insights into Carbon Utilization and Element Cycling Functions of Hydrothermarchaeota in Hydrothermal Sediment.</title>
        <authorList>
            <person name="Zhou Z."/>
            <person name="Liu Y."/>
            <person name="Xu W."/>
            <person name="Pan J."/>
            <person name="Luo Z.H."/>
            <person name="Li M."/>
        </authorList>
    </citation>
    <scope>NUCLEOTIDE SEQUENCE [LARGE SCALE GENOMIC DNA]</scope>
    <source>
        <strain evidence="11">HyVt-577</strain>
    </source>
</reference>
<dbReference type="InterPro" id="IPR001789">
    <property type="entry name" value="Sig_transdc_resp-reg_receiver"/>
</dbReference>
<dbReference type="PANTHER" id="PTHR32071">
    <property type="entry name" value="TRANSCRIPTIONAL REGULATORY PROTEIN"/>
    <property type="match status" value="1"/>
</dbReference>
<dbReference type="Pfam" id="PF00072">
    <property type="entry name" value="Response_reg"/>
    <property type="match status" value="1"/>
</dbReference>
<dbReference type="Pfam" id="PF25601">
    <property type="entry name" value="AAA_lid_14"/>
    <property type="match status" value="1"/>
</dbReference>
<sequence>MKTRILIVDDELDALELMQELFESKGYIPVTATNGLEALNIIRNQEPDLVLTDIRMPEMDGMQLLEVLNKEYPNIPVIMVTAHGTIETAVEAMKLGAKDYILKPLRLDEILAKIERITQLNSLIKENEYLLSKLQQTYDFTNMIGKTDKVQALFRLVKEVAATNTTVLIRGESGTGKELIANAIHYNSQRVKRPFVKINCGVLAESLLESELFGHVRGAFTGAIKDKIGRFEMANGGTLFLDEIGDISLNMQLKLLRVLQEGEFERVGGTETIKVDVRIIAATNKDLEKAMEEGTFRQDLYYRLNVIPIEVPPLRERVEDIKYLVYHFIEKFNKVYGKNIRDIEPQALSVLEKYNFPGNIRELENLIERIVVLDKTGMIRLTDLPGYIREYKKPGQPDNDSADLTQGLNKLVEDYERNLIIKALDQNNYNKFQTAKMLNMNRSTFMSKLKKYNIS</sequence>
<feature type="domain" description="Sigma-54 factor interaction" evidence="9">
    <location>
        <begin position="143"/>
        <end position="372"/>
    </location>
</feature>
<dbReference type="EMBL" id="DRQG01000101">
    <property type="protein sequence ID" value="HGY56171.1"/>
    <property type="molecule type" value="Genomic_DNA"/>
</dbReference>
<dbReference type="InterPro" id="IPR025944">
    <property type="entry name" value="Sigma_54_int_dom_CS"/>
</dbReference>
<keyword evidence="5" id="KW-0805">Transcription regulation</keyword>
<keyword evidence="2" id="KW-0547">Nucleotide-binding</keyword>
<dbReference type="SUPFAM" id="SSF52540">
    <property type="entry name" value="P-loop containing nucleoside triphosphate hydrolases"/>
    <property type="match status" value="1"/>
</dbReference>
<evidence type="ECO:0000256" key="5">
    <source>
        <dbReference type="ARBA" id="ARBA00023015"/>
    </source>
</evidence>
<keyword evidence="6" id="KW-0238">DNA-binding</keyword>
<proteinExistence type="predicted"/>
<dbReference type="Proteomes" id="UP000885779">
    <property type="component" value="Unassembled WGS sequence"/>
</dbReference>
<evidence type="ECO:0000256" key="7">
    <source>
        <dbReference type="ARBA" id="ARBA00023163"/>
    </source>
</evidence>
<dbReference type="Gene3D" id="3.40.50.2300">
    <property type="match status" value="1"/>
</dbReference>
<dbReference type="Gene3D" id="3.40.50.300">
    <property type="entry name" value="P-loop containing nucleotide triphosphate hydrolases"/>
    <property type="match status" value="1"/>
</dbReference>
<dbReference type="PROSITE" id="PS50045">
    <property type="entry name" value="SIGMA54_INTERACT_4"/>
    <property type="match status" value="1"/>
</dbReference>
<feature type="domain" description="Response regulatory" evidence="10">
    <location>
        <begin position="4"/>
        <end position="118"/>
    </location>
</feature>
<dbReference type="PROSITE" id="PS00688">
    <property type="entry name" value="SIGMA54_INTERACT_3"/>
    <property type="match status" value="1"/>
</dbReference>
<comment type="caution">
    <text evidence="11">The sequence shown here is derived from an EMBL/GenBank/DDBJ whole genome shotgun (WGS) entry which is preliminary data.</text>
</comment>
<dbReference type="Pfam" id="PF02954">
    <property type="entry name" value="HTH_8"/>
    <property type="match status" value="1"/>
</dbReference>
<evidence type="ECO:0000256" key="2">
    <source>
        <dbReference type="ARBA" id="ARBA00022741"/>
    </source>
</evidence>
<dbReference type="CDD" id="cd00009">
    <property type="entry name" value="AAA"/>
    <property type="match status" value="1"/>
</dbReference>
<accession>A0A7V4U194</accession>
<dbReference type="InterPro" id="IPR058031">
    <property type="entry name" value="AAA_lid_NorR"/>
</dbReference>
<keyword evidence="3" id="KW-0067">ATP-binding</keyword>
<evidence type="ECO:0000256" key="1">
    <source>
        <dbReference type="ARBA" id="ARBA00022553"/>
    </source>
</evidence>
<dbReference type="SMART" id="SM00382">
    <property type="entry name" value="AAA"/>
    <property type="match status" value="1"/>
</dbReference>
<evidence type="ECO:0000313" key="11">
    <source>
        <dbReference type="EMBL" id="HGY56171.1"/>
    </source>
</evidence>
<protein>
    <submittedName>
        <fullName evidence="11">Sigma-54-dependent Fis family transcriptional regulator</fullName>
    </submittedName>
</protein>
<dbReference type="SMART" id="SM00448">
    <property type="entry name" value="REC"/>
    <property type="match status" value="1"/>
</dbReference>
<evidence type="ECO:0000259" key="9">
    <source>
        <dbReference type="PROSITE" id="PS50045"/>
    </source>
</evidence>
<dbReference type="InterPro" id="IPR009057">
    <property type="entry name" value="Homeodomain-like_sf"/>
</dbReference>
<dbReference type="FunFam" id="3.40.50.300:FF:000006">
    <property type="entry name" value="DNA-binding transcriptional regulator NtrC"/>
    <property type="match status" value="1"/>
</dbReference>
<dbReference type="InterPro" id="IPR003593">
    <property type="entry name" value="AAA+_ATPase"/>
</dbReference>
<dbReference type="AlphaFoldDB" id="A0A7V4U194"/>
<dbReference type="Gene3D" id="1.10.8.60">
    <property type="match status" value="1"/>
</dbReference>
<dbReference type="InterPro" id="IPR002078">
    <property type="entry name" value="Sigma_54_int"/>
</dbReference>
<dbReference type="GO" id="GO:0000160">
    <property type="term" value="P:phosphorelay signal transduction system"/>
    <property type="evidence" value="ECO:0007669"/>
    <property type="project" value="UniProtKB-KW"/>
</dbReference>
<dbReference type="InterPro" id="IPR025662">
    <property type="entry name" value="Sigma_54_int_dom_ATP-bd_1"/>
</dbReference>
<dbReference type="PROSITE" id="PS50110">
    <property type="entry name" value="RESPONSE_REGULATORY"/>
    <property type="match status" value="1"/>
</dbReference>
<dbReference type="Gene3D" id="1.10.10.60">
    <property type="entry name" value="Homeodomain-like"/>
    <property type="match status" value="1"/>
</dbReference>
<evidence type="ECO:0000256" key="3">
    <source>
        <dbReference type="ARBA" id="ARBA00022840"/>
    </source>
</evidence>
<dbReference type="PROSITE" id="PS00676">
    <property type="entry name" value="SIGMA54_INTERACT_2"/>
    <property type="match status" value="1"/>
</dbReference>
<evidence type="ECO:0000259" key="10">
    <source>
        <dbReference type="PROSITE" id="PS50110"/>
    </source>
</evidence>
<dbReference type="GO" id="GO:0006355">
    <property type="term" value="P:regulation of DNA-templated transcription"/>
    <property type="evidence" value="ECO:0007669"/>
    <property type="project" value="InterPro"/>
</dbReference>
<dbReference type="GO" id="GO:0043565">
    <property type="term" value="F:sequence-specific DNA binding"/>
    <property type="evidence" value="ECO:0007669"/>
    <property type="project" value="InterPro"/>
</dbReference>
<dbReference type="Pfam" id="PF00158">
    <property type="entry name" value="Sigma54_activat"/>
    <property type="match status" value="1"/>
</dbReference>
<dbReference type="PRINTS" id="PR01590">
    <property type="entry name" value="HTHFIS"/>
</dbReference>
<feature type="modified residue" description="4-aspartylphosphate" evidence="8">
    <location>
        <position position="53"/>
    </location>
</feature>
<dbReference type="SUPFAM" id="SSF52172">
    <property type="entry name" value="CheY-like"/>
    <property type="match status" value="1"/>
</dbReference>
<dbReference type="GO" id="GO:0005524">
    <property type="term" value="F:ATP binding"/>
    <property type="evidence" value="ECO:0007669"/>
    <property type="project" value="UniProtKB-KW"/>
</dbReference>
<evidence type="ECO:0000256" key="8">
    <source>
        <dbReference type="PROSITE-ProRule" id="PRU00169"/>
    </source>
</evidence>
<dbReference type="InterPro" id="IPR025943">
    <property type="entry name" value="Sigma_54_int_dom_ATP-bd_2"/>
</dbReference>
<dbReference type="PROSITE" id="PS00675">
    <property type="entry name" value="SIGMA54_INTERACT_1"/>
    <property type="match status" value="1"/>
</dbReference>
<keyword evidence="4" id="KW-0902">Two-component regulatory system</keyword>
<name>A0A7V4U194_CALAY</name>
<evidence type="ECO:0000256" key="4">
    <source>
        <dbReference type="ARBA" id="ARBA00023012"/>
    </source>
</evidence>
<evidence type="ECO:0000256" key="6">
    <source>
        <dbReference type="ARBA" id="ARBA00023125"/>
    </source>
</evidence>
<keyword evidence="1 8" id="KW-0597">Phosphoprotein</keyword>
<gene>
    <name evidence="11" type="ORF">ENK44_10740</name>
</gene>
<dbReference type="InterPro" id="IPR002197">
    <property type="entry name" value="HTH_Fis"/>
</dbReference>
<dbReference type="InterPro" id="IPR011006">
    <property type="entry name" value="CheY-like_superfamily"/>
</dbReference>
<keyword evidence="7" id="KW-0804">Transcription</keyword>
<dbReference type="InterPro" id="IPR027417">
    <property type="entry name" value="P-loop_NTPase"/>
</dbReference>
<organism evidence="11">
    <name type="scientific">Caldithrix abyssi</name>
    <dbReference type="NCBI Taxonomy" id="187145"/>
    <lineage>
        <taxon>Bacteria</taxon>
        <taxon>Pseudomonadati</taxon>
        <taxon>Calditrichota</taxon>
        <taxon>Calditrichia</taxon>
        <taxon>Calditrichales</taxon>
        <taxon>Calditrichaceae</taxon>
        <taxon>Caldithrix</taxon>
    </lineage>
</organism>
<dbReference type="SUPFAM" id="SSF46689">
    <property type="entry name" value="Homeodomain-like"/>
    <property type="match status" value="1"/>
</dbReference>